<protein>
    <submittedName>
        <fullName evidence="2">Uncharacterized protein</fullName>
    </submittedName>
</protein>
<evidence type="ECO:0000313" key="2">
    <source>
        <dbReference type="EMBL" id="CAN65687.1"/>
    </source>
</evidence>
<gene>
    <name evidence="2" type="ORF">VITISV_022461</name>
</gene>
<evidence type="ECO:0000256" key="1">
    <source>
        <dbReference type="SAM" id="MobiDB-lite"/>
    </source>
</evidence>
<sequence>MEHQGKALTAPRGHYGTTLGVPRTHRRHMSIHTWAPRYVSCAPRGRKGTGPGVAYLLPAQARRRLSLVRAQALRYTKALAAHQRISTAYSFDLLNERARMGVEDSYAYSPMHSFLYSTSPLQVVYRAFSADLVAFTSLFDLKQHDETMLTTEFLSASPLERTAPPSPEGKKPSPSTFQDWIEKLRRPKASEVRQTSMDDRWEDMIRQDLIRNHLIQPLMNIQLEMLKQQKRFSREATGGRLR</sequence>
<name>A5BIA3_VITVI</name>
<organism evidence="2">
    <name type="scientific">Vitis vinifera</name>
    <name type="common">Grape</name>
    <dbReference type="NCBI Taxonomy" id="29760"/>
    <lineage>
        <taxon>Eukaryota</taxon>
        <taxon>Viridiplantae</taxon>
        <taxon>Streptophyta</taxon>
        <taxon>Embryophyta</taxon>
        <taxon>Tracheophyta</taxon>
        <taxon>Spermatophyta</taxon>
        <taxon>Magnoliopsida</taxon>
        <taxon>eudicotyledons</taxon>
        <taxon>Gunneridae</taxon>
        <taxon>Pentapetalae</taxon>
        <taxon>rosids</taxon>
        <taxon>Vitales</taxon>
        <taxon>Vitaceae</taxon>
        <taxon>Viteae</taxon>
        <taxon>Vitis</taxon>
    </lineage>
</organism>
<reference evidence="2" key="1">
    <citation type="journal article" date="2007" name="PLoS ONE">
        <title>The first genome sequence of an elite grapevine cultivar (Pinot noir Vitis vinifera L.): coping with a highly heterozygous genome.</title>
        <authorList>
            <person name="Velasco R."/>
            <person name="Zharkikh A."/>
            <person name="Troggio M."/>
            <person name="Cartwright D.A."/>
            <person name="Cestaro A."/>
            <person name="Pruss D."/>
            <person name="Pindo M."/>
            <person name="FitzGerald L.M."/>
            <person name="Vezzulli S."/>
            <person name="Reid J."/>
            <person name="Malacarne G."/>
            <person name="Iliev D."/>
            <person name="Coppola G."/>
            <person name="Wardell B."/>
            <person name="Micheletti D."/>
            <person name="Macalma T."/>
            <person name="Facci M."/>
            <person name="Mitchell J.T."/>
            <person name="Perazzolli M."/>
            <person name="Eldredge G."/>
            <person name="Gatto P."/>
            <person name="Oyzerski R."/>
            <person name="Moretto M."/>
            <person name="Gutin N."/>
            <person name="Stefanini M."/>
            <person name="Chen Y."/>
            <person name="Segala C."/>
            <person name="Davenport C."/>
            <person name="Dematte L."/>
            <person name="Mraz A."/>
            <person name="Battilana J."/>
            <person name="Stormo K."/>
            <person name="Costa F."/>
            <person name="Tao Q."/>
            <person name="Si-Ammour A."/>
            <person name="Harkins T."/>
            <person name="Lackey A."/>
            <person name="Perbost C."/>
            <person name="Taillon B."/>
            <person name="Stella A."/>
            <person name="Solovyev V."/>
            <person name="Fawcett J.A."/>
            <person name="Sterck L."/>
            <person name="Vandepoele K."/>
            <person name="Grando S.M."/>
            <person name="Toppo S."/>
            <person name="Moser C."/>
            <person name="Lanchbury J."/>
            <person name="Bogden R."/>
            <person name="Skolnick M."/>
            <person name="Sgaramella V."/>
            <person name="Bhatnagar S.K."/>
            <person name="Fontana P."/>
            <person name="Gutin A."/>
            <person name="Van de Peer Y."/>
            <person name="Salamini F."/>
            <person name="Viola R."/>
        </authorList>
    </citation>
    <scope>NUCLEOTIDE SEQUENCE</scope>
</reference>
<feature type="region of interest" description="Disordered" evidence="1">
    <location>
        <begin position="157"/>
        <end position="176"/>
    </location>
</feature>
<proteinExistence type="predicted"/>
<feature type="region of interest" description="Disordered" evidence="1">
    <location>
        <begin position="1"/>
        <end position="21"/>
    </location>
</feature>
<dbReference type="AlphaFoldDB" id="A5BIA3"/>
<accession>A5BIA3</accession>
<dbReference type="EMBL" id="AM460399">
    <property type="protein sequence ID" value="CAN65687.1"/>
    <property type="molecule type" value="Genomic_DNA"/>
</dbReference>